<dbReference type="RefSeq" id="WP_184479813.1">
    <property type="nucleotide sequence ID" value="NZ_JACHIV010000001.1"/>
</dbReference>
<keyword evidence="2" id="KW-1185">Reference proteome</keyword>
<sequence>MGGDFTSVTGAGAMLNWITIADGDRELFEDWYNFEHLPERVEIPGFRRARRYVAPGGARDGHTDFLTIYETDDVEVLASPAYLRALDTPTELTRRVVPLFARFRRSTCRITVTSGAGSTGRCVAVELASERLDAARDELAGTVLPAMRAAHLLHAASVYEPDAAVGAAKAATSEGKATTQQQAAESALLLLEPQPEVPAARLLAELEPVLGPAPSTAREFTLLFELRSAS</sequence>
<dbReference type="InterPro" id="IPR011008">
    <property type="entry name" value="Dimeric_a/b-barrel"/>
</dbReference>
<accession>A0A840NIY3</accession>
<proteinExistence type="predicted"/>
<dbReference type="SUPFAM" id="SSF54909">
    <property type="entry name" value="Dimeric alpha+beta barrel"/>
    <property type="match status" value="1"/>
</dbReference>
<reference evidence="1 2" key="1">
    <citation type="submission" date="2020-08" db="EMBL/GenBank/DDBJ databases">
        <title>Sequencing the genomes of 1000 actinobacteria strains.</title>
        <authorList>
            <person name="Klenk H.-P."/>
        </authorList>
    </citation>
    <scope>NUCLEOTIDE SEQUENCE [LARGE SCALE GENOMIC DNA]</scope>
    <source>
        <strain evidence="1 2">DSM 45582</strain>
    </source>
</reference>
<name>A0A840NIY3_9PSEU</name>
<gene>
    <name evidence="1" type="ORF">BJ969_003346</name>
</gene>
<dbReference type="AlphaFoldDB" id="A0A840NIY3"/>
<evidence type="ECO:0000313" key="1">
    <source>
        <dbReference type="EMBL" id="MBB5070258.1"/>
    </source>
</evidence>
<dbReference type="Proteomes" id="UP000580474">
    <property type="component" value="Unassembled WGS sequence"/>
</dbReference>
<comment type="caution">
    <text evidence="1">The sequence shown here is derived from an EMBL/GenBank/DDBJ whole genome shotgun (WGS) entry which is preliminary data.</text>
</comment>
<protein>
    <submittedName>
        <fullName evidence="1">Uncharacterized protein</fullName>
    </submittedName>
</protein>
<organism evidence="1 2">
    <name type="scientific">Saccharopolyspora gloriosae</name>
    <dbReference type="NCBI Taxonomy" id="455344"/>
    <lineage>
        <taxon>Bacteria</taxon>
        <taxon>Bacillati</taxon>
        <taxon>Actinomycetota</taxon>
        <taxon>Actinomycetes</taxon>
        <taxon>Pseudonocardiales</taxon>
        <taxon>Pseudonocardiaceae</taxon>
        <taxon>Saccharopolyspora</taxon>
    </lineage>
</organism>
<evidence type="ECO:0000313" key="2">
    <source>
        <dbReference type="Proteomes" id="UP000580474"/>
    </source>
</evidence>
<dbReference type="EMBL" id="JACHIV010000001">
    <property type="protein sequence ID" value="MBB5070258.1"/>
    <property type="molecule type" value="Genomic_DNA"/>
</dbReference>